<dbReference type="AlphaFoldDB" id="A0A1I0JUP6"/>
<accession>A0A1I0JUP6</accession>
<evidence type="ECO:0000313" key="1">
    <source>
        <dbReference type="EMBL" id="SEU13842.1"/>
    </source>
</evidence>
<reference evidence="2" key="1">
    <citation type="submission" date="2016-10" db="EMBL/GenBank/DDBJ databases">
        <authorList>
            <person name="Varghese N."/>
            <person name="Submissions S."/>
        </authorList>
    </citation>
    <scope>NUCLEOTIDE SEQUENCE [LARGE SCALE GENOMIC DNA]</scope>
    <source>
        <strain evidence="2">NLAE-zl-G277</strain>
    </source>
</reference>
<evidence type="ECO:0008006" key="3">
    <source>
        <dbReference type="Google" id="ProtNLM"/>
    </source>
</evidence>
<gene>
    <name evidence="1" type="ORF">SAMN05216313_13530</name>
</gene>
<name>A0A1I0JUP6_9FIRM</name>
<protein>
    <recommendedName>
        <fullName evidence="3">Fibronectin type-III domain-containing protein</fullName>
    </recommendedName>
</protein>
<dbReference type="Proteomes" id="UP000198508">
    <property type="component" value="Unassembled WGS sequence"/>
</dbReference>
<evidence type="ECO:0000313" key="2">
    <source>
        <dbReference type="Proteomes" id="UP000198508"/>
    </source>
</evidence>
<dbReference type="GeneID" id="93277809"/>
<dbReference type="InterPro" id="IPR036116">
    <property type="entry name" value="FN3_sf"/>
</dbReference>
<dbReference type="EMBL" id="FOIM01000035">
    <property type="protein sequence ID" value="SEU13842.1"/>
    <property type="molecule type" value="Genomic_DNA"/>
</dbReference>
<proteinExistence type="predicted"/>
<organism evidence="1 2">
    <name type="scientific">Enterocloster lavalensis</name>
    <dbReference type="NCBI Taxonomy" id="460384"/>
    <lineage>
        <taxon>Bacteria</taxon>
        <taxon>Bacillati</taxon>
        <taxon>Bacillota</taxon>
        <taxon>Clostridia</taxon>
        <taxon>Lachnospirales</taxon>
        <taxon>Lachnospiraceae</taxon>
        <taxon>Enterocloster</taxon>
    </lineage>
</organism>
<dbReference type="SUPFAM" id="SSF49265">
    <property type="entry name" value="Fibronectin type III"/>
    <property type="match status" value="1"/>
</dbReference>
<sequence>MNGVPVLYNSNRNSKDAGLDFKITYIWDGNNPQQTGNIVHIYNNETNETVYTATQTNFYKQECTVPANTLVNGTLYKVTVNVMCAEGVSSPSEPLLFYCYTTPDFVFTNLVQDQLIQNDSYQVRLSYSQPEGEELEDYYISLYSSDKTVIHTSPVHYRTEELSLTVTGMENNTQYYIKAFGQTVTGMQVETDFFLVFVRYLQPTIYSLIELANNARGGYTTVKSNIISLRAYVYRDGVEIDPTYVNGEMIDLRDSSQVLRFEDSFGVPDDFTIELKGCSFAPNSAPMVLSNGKYAISVYYRTGAYEGTRGVPKAYFDVRAAGELTYVGISNYIELPADNRLIGFMLTRRNNLYEIVAFDYGEEVEPL</sequence>
<dbReference type="STRING" id="460384.SAMN05216313_13530"/>
<dbReference type="RefSeq" id="WP_092369970.1">
    <property type="nucleotide sequence ID" value="NZ_FOIM01000035.1"/>
</dbReference>
<keyword evidence="2" id="KW-1185">Reference proteome</keyword>